<dbReference type="Proteomes" id="UP000799092">
    <property type="component" value="Unassembled WGS sequence"/>
</dbReference>
<protein>
    <submittedName>
        <fullName evidence="2">Uncharacterized protein</fullName>
    </submittedName>
</protein>
<keyword evidence="3" id="KW-1185">Reference proteome</keyword>
<sequence>MDGHKKMWMVIIVFVFFILVILGLQILILDNKEPASNPDEDEVFQSQEINSKILLKEIDSNEVIL</sequence>
<feature type="transmembrane region" description="Helical" evidence="1">
    <location>
        <begin position="7"/>
        <end position="28"/>
    </location>
</feature>
<evidence type="ECO:0000313" key="3">
    <source>
        <dbReference type="Proteomes" id="UP000799092"/>
    </source>
</evidence>
<accession>A0A6A8DEL9</accession>
<reference evidence="2" key="1">
    <citation type="submission" date="2019-11" db="EMBL/GenBank/DDBJ databases">
        <authorList>
            <person name="Li J."/>
        </authorList>
    </citation>
    <scope>NUCLEOTIDE SEQUENCE</scope>
    <source>
        <strain evidence="2">B6B</strain>
    </source>
</reference>
<organism evidence="2 3">
    <name type="scientific">Aquibacillus halophilus</name>
    <dbReference type="NCBI Taxonomy" id="930132"/>
    <lineage>
        <taxon>Bacteria</taxon>
        <taxon>Bacillati</taxon>
        <taxon>Bacillota</taxon>
        <taxon>Bacilli</taxon>
        <taxon>Bacillales</taxon>
        <taxon>Bacillaceae</taxon>
        <taxon>Aquibacillus</taxon>
    </lineage>
</organism>
<evidence type="ECO:0000256" key="1">
    <source>
        <dbReference type="SAM" id="Phobius"/>
    </source>
</evidence>
<evidence type="ECO:0000313" key="2">
    <source>
        <dbReference type="EMBL" id="MRH41357.1"/>
    </source>
</evidence>
<keyword evidence="1" id="KW-1133">Transmembrane helix</keyword>
<keyword evidence="1" id="KW-0812">Transmembrane</keyword>
<proteinExistence type="predicted"/>
<dbReference type="EMBL" id="WJNG01000002">
    <property type="protein sequence ID" value="MRH41357.1"/>
    <property type="molecule type" value="Genomic_DNA"/>
</dbReference>
<gene>
    <name evidence="2" type="ORF">GH741_01560</name>
</gene>
<comment type="caution">
    <text evidence="2">The sequence shown here is derived from an EMBL/GenBank/DDBJ whole genome shotgun (WGS) entry which is preliminary data.</text>
</comment>
<name>A0A6A8DEL9_9BACI</name>
<dbReference type="AlphaFoldDB" id="A0A6A8DEL9"/>
<dbReference type="RefSeq" id="WP_153735028.1">
    <property type="nucleotide sequence ID" value="NZ_WJNG01000002.1"/>
</dbReference>
<keyword evidence="1" id="KW-0472">Membrane</keyword>